<dbReference type="InterPro" id="IPR019734">
    <property type="entry name" value="TPR_rpt"/>
</dbReference>
<dbReference type="Proteomes" id="UP000248311">
    <property type="component" value="Unassembled WGS sequence"/>
</dbReference>
<keyword evidence="1" id="KW-0802">TPR repeat</keyword>
<reference evidence="2 3" key="1">
    <citation type="submission" date="2018-06" db="EMBL/GenBank/DDBJ databases">
        <title>Genomic Encyclopedia of Type Strains, Phase III (KMG-III): the genomes of soil and plant-associated and newly described type strains.</title>
        <authorList>
            <person name="Whitman W."/>
        </authorList>
    </citation>
    <scope>NUCLEOTIDE SEQUENCE [LARGE SCALE GENOMIC DNA]</scope>
    <source>
        <strain evidence="2 3">CECT 9025</strain>
    </source>
</reference>
<dbReference type="RefSeq" id="WP_110813683.1">
    <property type="nucleotide sequence ID" value="NZ_QJTE01000002.1"/>
</dbReference>
<dbReference type="PROSITE" id="PS50005">
    <property type="entry name" value="TPR"/>
    <property type="match status" value="1"/>
</dbReference>
<dbReference type="Pfam" id="PF14559">
    <property type="entry name" value="TPR_19"/>
    <property type="match status" value="1"/>
</dbReference>
<dbReference type="Gene3D" id="3.40.50.2000">
    <property type="entry name" value="Glycogen Phosphorylase B"/>
    <property type="match status" value="1"/>
</dbReference>
<evidence type="ECO:0000313" key="2">
    <source>
        <dbReference type="EMBL" id="PYE84602.1"/>
    </source>
</evidence>
<dbReference type="AlphaFoldDB" id="A0A318ST04"/>
<dbReference type="EMBL" id="QJTE01000002">
    <property type="protein sequence ID" value="PYE84602.1"/>
    <property type="molecule type" value="Genomic_DNA"/>
</dbReference>
<sequence length="456" mass="50430">MAQRAEQPADLRQRALALHRGGKPGEAKPLYTAYLSQRADDAQMWSNFGALMRAEGRLDQALRAQERAFALAPTSLPVLINFANALADSGRSEEALTHRRAVLEQSPDDAATKAMVGKALRSLGRYEEGIATLARFIREHPEETELKLQLALTQLAAGRYAEGFENYAVRWQTEELTPRRLPQPEWDGGGLRGKTIAVLPEQGFGDTIAFARFLPVLRQYGPERVLLHCAPPVLRLLQQVHGADWVGQLTPEGPRFDLWTDMMDLPTHHFASQDDIPAPARMAVPEDAVRRARSIAGPHGAALKVGVVWTGSLTYRGNAHRSFGHERFLPLADLPGVKLFSLYKGPAAEAFRADGSAAFILDAGSSDRDFADCAALMREMDLVVTSDTATAHLAGSLGVPVWVLLHWDAFWLWRHEGETTPWYPSMTLIRQPAPRDWDSVFAEVARRLAALTESRP</sequence>
<feature type="repeat" description="TPR" evidence="1">
    <location>
        <begin position="42"/>
        <end position="75"/>
    </location>
</feature>
<dbReference type="PANTHER" id="PTHR44809:SF1">
    <property type="entry name" value="PROTEIN O-MANNOSYL-TRANSFERASE TMTC1"/>
    <property type="match status" value="1"/>
</dbReference>
<accession>A0A318ST04</accession>
<name>A0A318ST04_9RHOB</name>
<protein>
    <submittedName>
        <fullName evidence="2">Tetratricopeptide repeat protein</fullName>
    </submittedName>
</protein>
<dbReference type="InterPro" id="IPR011990">
    <property type="entry name" value="TPR-like_helical_dom_sf"/>
</dbReference>
<dbReference type="OrthoDB" id="6193797at2"/>
<dbReference type="PANTHER" id="PTHR44809">
    <property type="match status" value="1"/>
</dbReference>
<dbReference type="Gene3D" id="1.25.40.10">
    <property type="entry name" value="Tetratricopeptide repeat domain"/>
    <property type="match status" value="1"/>
</dbReference>
<dbReference type="SUPFAM" id="SSF53756">
    <property type="entry name" value="UDP-Glycosyltransferase/glycogen phosphorylase"/>
    <property type="match status" value="1"/>
</dbReference>
<proteinExistence type="predicted"/>
<evidence type="ECO:0000256" key="1">
    <source>
        <dbReference type="PROSITE-ProRule" id="PRU00339"/>
    </source>
</evidence>
<dbReference type="SUPFAM" id="SSF48452">
    <property type="entry name" value="TPR-like"/>
    <property type="match status" value="1"/>
</dbReference>
<dbReference type="InterPro" id="IPR052943">
    <property type="entry name" value="TMTC_O-mannosyl-trnsfr"/>
</dbReference>
<keyword evidence="3" id="KW-1185">Reference proteome</keyword>
<gene>
    <name evidence="2" type="ORF">DFP88_102403</name>
</gene>
<organism evidence="2 3">
    <name type="scientific">Pseudoroseicyclus aestuarii</name>
    <dbReference type="NCBI Taxonomy" id="1795041"/>
    <lineage>
        <taxon>Bacteria</taxon>
        <taxon>Pseudomonadati</taxon>
        <taxon>Pseudomonadota</taxon>
        <taxon>Alphaproteobacteria</taxon>
        <taxon>Rhodobacterales</taxon>
        <taxon>Paracoccaceae</taxon>
        <taxon>Pseudoroseicyclus</taxon>
    </lineage>
</organism>
<dbReference type="SMART" id="SM00028">
    <property type="entry name" value="TPR"/>
    <property type="match status" value="4"/>
</dbReference>
<evidence type="ECO:0000313" key="3">
    <source>
        <dbReference type="Proteomes" id="UP000248311"/>
    </source>
</evidence>
<dbReference type="Pfam" id="PF13432">
    <property type="entry name" value="TPR_16"/>
    <property type="match status" value="1"/>
</dbReference>
<comment type="caution">
    <text evidence="2">The sequence shown here is derived from an EMBL/GenBank/DDBJ whole genome shotgun (WGS) entry which is preliminary data.</text>
</comment>